<sequence>MEFEIVCSLFTLSCFSEDALSGRLDKMATPKQIGHISELLLHECTFEHNKHNKCKDTVVPIFVKAP</sequence>
<evidence type="ECO:0000313" key="2">
    <source>
        <dbReference type="Proteomes" id="UP001642520"/>
    </source>
</evidence>
<gene>
    <name evidence="1" type="ORF">XYLVIOL_LOCUS10810</name>
</gene>
<protein>
    <submittedName>
        <fullName evidence="1">Uncharacterized protein</fullName>
    </submittedName>
</protein>
<comment type="caution">
    <text evidence="1">The sequence shown here is derived from an EMBL/GenBank/DDBJ whole genome shotgun (WGS) entry which is preliminary data.</text>
</comment>
<organism evidence="1 2">
    <name type="scientific">Xylocopa violacea</name>
    <name type="common">Violet carpenter bee</name>
    <name type="synonym">Apis violacea</name>
    <dbReference type="NCBI Taxonomy" id="135666"/>
    <lineage>
        <taxon>Eukaryota</taxon>
        <taxon>Metazoa</taxon>
        <taxon>Ecdysozoa</taxon>
        <taxon>Arthropoda</taxon>
        <taxon>Hexapoda</taxon>
        <taxon>Insecta</taxon>
        <taxon>Pterygota</taxon>
        <taxon>Neoptera</taxon>
        <taxon>Endopterygota</taxon>
        <taxon>Hymenoptera</taxon>
        <taxon>Apocrita</taxon>
        <taxon>Aculeata</taxon>
        <taxon>Apoidea</taxon>
        <taxon>Anthophila</taxon>
        <taxon>Apidae</taxon>
        <taxon>Xylocopa</taxon>
        <taxon>Xylocopa</taxon>
    </lineage>
</organism>
<evidence type="ECO:0000313" key="1">
    <source>
        <dbReference type="EMBL" id="CAL7951967.1"/>
    </source>
</evidence>
<dbReference type="EMBL" id="CAXAJV020001301">
    <property type="protein sequence ID" value="CAL7951967.1"/>
    <property type="molecule type" value="Genomic_DNA"/>
</dbReference>
<name>A0ABP1PHU9_XYLVO</name>
<keyword evidence="2" id="KW-1185">Reference proteome</keyword>
<accession>A0ABP1PHU9</accession>
<proteinExistence type="predicted"/>
<dbReference type="Proteomes" id="UP001642520">
    <property type="component" value="Unassembled WGS sequence"/>
</dbReference>
<reference evidence="1 2" key="1">
    <citation type="submission" date="2024-08" db="EMBL/GenBank/DDBJ databases">
        <authorList>
            <person name="Will J Nash"/>
            <person name="Angela Man"/>
            <person name="Seanna McTaggart"/>
            <person name="Kendall Baker"/>
            <person name="Tom Barker"/>
            <person name="Leah Catchpole"/>
            <person name="Alex Durrant"/>
            <person name="Karim Gharbi"/>
            <person name="Naomi Irish"/>
            <person name="Gemy Kaithakottil"/>
            <person name="Debby Ku"/>
            <person name="Aaliyah Providence"/>
            <person name="Felix Shaw"/>
            <person name="David Swarbreck"/>
            <person name="Chris Watkins"/>
            <person name="Ann M. McCartney"/>
            <person name="Giulio Formenti"/>
            <person name="Alice Mouton"/>
            <person name="Noel Vella"/>
            <person name="Bjorn M von Reumont"/>
            <person name="Adriana Vella"/>
            <person name="Wilfried Haerty"/>
        </authorList>
    </citation>
    <scope>NUCLEOTIDE SEQUENCE [LARGE SCALE GENOMIC DNA]</scope>
</reference>